<organism evidence="7 8">
    <name type="scientific">Popillia japonica</name>
    <name type="common">Japanese beetle</name>
    <dbReference type="NCBI Taxonomy" id="7064"/>
    <lineage>
        <taxon>Eukaryota</taxon>
        <taxon>Metazoa</taxon>
        <taxon>Ecdysozoa</taxon>
        <taxon>Arthropoda</taxon>
        <taxon>Hexapoda</taxon>
        <taxon>Insecta</taxon>
        <taxon>Pterygota</taxon>
        <taxon>Neoptera</taxon>
        <taxon>Endopterygota</taxon>
        <taxon>Coleoptera</taxon>
        <taxon>Polyphaga</taxon>
        <taxon>Scarabaeiformia</taxon>
        <taxon>Scarabaeidae</taxon>
        <taxon>Rutelinae</taxon>
        <taxon>Popillia</taxon>
    </lineage>
</organism>
<protein>
    <submittedName>
        <fullName evidence="7">Zinc finger, C2H2 type</fullName>
    </submittedName>
</protein>
<sequence length="642" mass="75629">MVYNSRQVLNRNQYPCVQSGVNMLLENIDGNWYSEQRLSDDRLLRQLDKVDNIEITSKDLSPASFCSNLDLLLPDFYKNVPKDIYHNKVPEQQPTYNTNYGQRIEYPPCAQMNCEIENLNRYDGMGRDTNGYDYSQQQYYKNSYNIYSQCQDFNPSYISGDEYFLQNQIFGSENMQYPQISNMDQQTEGSNEESDIVVEDSEEEIDYNELYNSRCIICNCFYISNGIQFYLLTEMAPLSMSSQKPLNIKITELLGPVNTKKSYLCSQCLGLINTIDHLQFKLDNFKCELTNKYSTHSNNLSNVNSINKLLNKKKVKYKDVCRHNYRCKLCKKIYSLDSICKLHIRKHKLLNRFLCHICGKQYNKTFIFEKHLQLHTNRKMKKDNVPKISGFICKICSMVCRTKSKLKEHQNYCLGKLPYKCKYSSCNKNFATSTKLKYHIKLKHDKKFSLICSICNIGFIKTSDYKSHMVSHSTEKKYQCMKCKKCYKTMSNLNFHMKFHDKKLPFNCNICKKGFMRKEHSTEKKYQCMKCKKCYKTMSNLNFHMKFHDKKLPFNCNICKKGFMRKEYLESHINTHKGIKKFSCYICDGKFVSQKNLDSHMKCHDGSIKKKSCNLCGKLTANLQDHMRSHNNLKEFNCSEVR</sequence>
<feature type="domain" description="C2H2-type" evidence="6">
    <location>
        <begin position="419"/>
        <end position="449"/>
    </location>
</feature>
<evidence type="ECO:0000256" key="5">
    <source>
        <dbReference type="PROSITE-ProRule" id="PRU00042"/>
    </source>
</evidence>
<feature type="domain" description="C2H2-type" evidence="6">
    <location>
        <begin position="554"/>
        <end position="581"/>
    </location>
</feature>
<keyword evidence="1" id="KW-0479">Metal-binding</keyword>
<evidence type="ECO:0000259" key="6">
    <source>
        <dbReference type="PROSITE" id="PS50157"/>
    </source>
</evidence>
<keyword evidence="3 5" id="KW-0863">Zinc-finger</keyword>
<evidence type="ECO:0000256" key="3">
    <source>
        <dbReference type="ARBA" id="ARBA00022771"/>
    </source>
</evidence>
<dbReference type="EMBL" id="JASPKY010000627">
    <property type="protein sequence ID" value="KAK9687728.1"/>
    <property type="molecule type" value="Genomic_DNA"/>
</dbReference>
<dbReference type="Proteomes" id="UP001458880">
    <property type="component" value="Unassembled WGS sequence"/>
</dbReference>
<dbReference type="InterPro" id="IPR036236">
    <property type="entry name" value="Znf_C2H2_sf"/>
</dbReference>
<dbReference type="PANTHER" id="PTHR24379">
    <property type="entry name" value="KRAB AND ZINC FINGER DOMAIN-CONTAINING"/>
    <property type="match status" value="1"/>
</dbReference>
<dbReference type="PANTHER" id="PTHR24379:SF121">
    <property type="entry name" value="C2H2-TYPE DOMAIN-CONTAINING PROTEIN"/>
    <property type="match status" value="1"/>
</dbReference>
<keyword evidence="8" id="KW-1185">Reference proteome</keyword>
<evidence type="ECO:0000313" key="7">
    <source>
        <dbReference type="EMBL" id="KAK9687728.1"/>
    </source>
</evidence>
<keyword evidence="2" id="KW-0677">Repeat</keyword>
<feature type="domain" description="C2H2-type" evidence="6">
    <location>
        <begin position="478"/>
        <end position="505"/>
    </location>
</feature>
<dbReference type="InterPro" id="IPR013087">
    <property type="entry name" value="Znf_C2H2_type"/>
</dbReference>
<dbReference type="SUPFAM" id="SSF57667">
    <property type="entry name" value="beta-beta-alpha zinc fingers"/>
    <property type="match status" value="5"/>
</dbReference>
<dbReference type="Pfam" id="PF00096">
    <property type="entry name" value="zf-C2H2"/>
    <property type="match status" value="1"/>
</dbReference>
<dbReference type="GO" id="GO:0008270">
    <property type="term" value="F:zinc ion binding"/>
    <property type="evidence" value="ECO:0007669"/>
    <property type="project" value="UniProtKB-KW"/>
</dbReference>
<feature type="domain" description="C2H2-type" evidence="6">
    <location>
        <begin position="450"/>
        <end position="477"/>
    </location>
</feature>
<evidence type="ECO:0000313" key="8">
    <source>
        <dbReference type="Proteomes" id="UP001458880"/>
    </source>
</evidence>
<evidence type="ECO:0000256" key="4">
    <source>
        <dbReference type="ARBA" id="ARBA00022833"/>
    </source>
</evidence>
<name>A0AAW1IE68_POPJA</name>
<dbReference type="PROSITE" id="PS50157">
    <property type="entry name" value="ZINC_FINGER_C2H2_2"/>
    <property type="match status" value="7"/>
</dbReference>
<accession>A0AAW1IE68</accession>
<comment type="caution">
    <text evidence="7">The sequence shown here is derived from an EMBL/GenBank/DDBJ whole genome shotgun (WGS) entry which is preliminary data.</text>
</comment>
<feature type="domain" description="C2H2-type" evidence="6">
    <location>
        <begin position="526"/>
        <end position="553"/>
    </location>
</feature>
<proteinExistence type="predicted"/>
<dbReference type="PROSITE" id="PS00028">
    <property type="entry name" value="ZINC_FINGER_C2H2_1"/>
    <property type="match status" value="8"/>
</dbReference>
<evidence type="ECO:0000256" key="2">
    <source>
        <dbReference type="ARBA" id="ARBA00022737"/>
    </source>
</evidence>
<dbReference type="AlphaFoldDB" id="A0AAW1IE68"/>
<reference evidence="7 8" key="1">
    <citation type="journal article" date="2024" name="BMC Genomics">
        <title>De novo assembly and annotation of Popillia japonica's genome with initial clues to its potential as an invasive pest.</title>
        <authorList>
            <person name="Cucini C."/>
            <person name="Boschi S."/>
            <person name="Funari R."/>
            <person name="Cardaioli E."/>
            <person name="Iannotti N."/>
            <person name="Marturano G."/>
            <person name="Paoli F."/>
            <person name="Bruttini M."/>
            <person name="Carapelli A."/>
            <person name="Frati F."/>
            <person name="Nardi F."/>
        </authorList>
    </citation>
    <scope>NUCLEOTIDE SEQUENCE [LARGE SCALE GENOMIC DNA]</scope>
    <source>
        <strain evidence="7">DMR45628</strain>
    </source>
</reference>
<dbReference type="SMART" id="SM00355">
    <property type="entry name" value="ZnF_C2H2"/>
    <property type="match status" value="10"/>
</dbReference>
<feature type="domain" description="C2H2-type" evidence="6">
    <location>
        <begin position="582"/>
        <end position="609"/>
    </location>
</feature>
<keyword evidence="4" id="KW-0862">Zinc</keyword>
<feature type="domain" description="C2H2-type" evidence="6">
    <location>
        <begin position="353"/>
        <end position="380"/>
    </location>
</feature>
<dbReference type="Gene3D" id="3.30.160.60">
    <property type="entry name" value="Classic Zinc Finger"/>
    <property type="match status" value="6"/>
</dbReference>
<gene>
    <name evidence="7" type="ORF">QE152_g36046</name>
</gene>
<evidence type="ECO:0000256" key="1">
    <source>
        <dbReference type="ARBA" id="ARBA00022723"/>
    </source>
</evidence>